<organism evidence="1">
    <name type="scientific">Coxiella burnetii</name>
    <dbReference type="NCBI Taxonomy" id="777"/>
    <lineage>
        <taxon>Bacteria</taxon>
        <taxon>Pseudomonadati</taxon>
        <taxon>Pseudomonadota</taxon>
        <taxon>Gammaproteobacteria</taxon>
        <taxon>Legionellales</taxon>
        <taxon>Coxiellaceae</taxon>
        <taxon>Coxiella</taxon>
    </lineage>
</organism>
<proteinExistence type="predicted"/>
<evidence type="ECO:0000313" key="1">
    <source>
        <dbReference type="EMBL" id="CAA75852.1"/>
    </source>
</evidence>
<accession>O52891</accession>
<keyword evidence="1" id="KW-0614">Plasmid</keyword>
<protein>
    <submittedName>
        <fullName evidence="1">Uncharacterized protein</fullName>
    </submittedName>
</protein>
<dbReference type="RefSeq" id="WP_012262145.1">
    <property type="nucleotide sequence ID" value="NZ_CCAK010000189.1"/>
</dbReference>
<name>O52891_COXBE</name>
<dbReference type="EMBL" id="Y15898">
    <property type="protein sequence ID" value="CAA75852.1"/>
    <property type="molecule type" value="Genomic_DNA"/>
</dbReference>
<dbReference type="AlphaFoldDB" id="O52891"/>
<gene>
    <name evidence="1" type="primary">orf 142b</name>
</gene>
<geneLocation type="plasmid" evidence="1">
    <name>QpRS</name>
</geneLocation>
<sequence length="142" mass="15703">MTKKILIGMLFGMVTLFPLFAVAKVTNMGIAFINTTTTSAQINNIDPTKPSGGSNLWGPEGENQPFQVNPGGKEHVDITHDWWEVGNVKFDVVWNGNTCKVLANYSASNYTLALVSKKKDCFFLERSHTHKRTSGFTINIHG</sequence>
<reference evidence="1" key="1">
    <citation type="submission" date="1998-03" db="EMBL/GenBank/DDBJ databases">
        <authorList>
            <person name="Lautenschlaeger S."/>
            <person name="Jaeger C."/>
            <person name="Willems H."/>
            <person name="Baljer G."/>
        </authorList>
    </citation>
    <scope>NUCLEOTIDE SEQUENCE</scope>
    <source>
        <strain evidence="1">Priscilla Q177</strain>
        <plasmid evidence="1">QpRS</plasmid>
    </source>
</reference>